<dbReference type="InterPro" id="IPR015940">
    <property type="entry name" value="UBA"/>
</dbReference>
<dbReference type="SUPFAM" id="SSF46934">
    <property type="entry name" value="UBA-like"/>
    <property type="match status" value="1"/>
</dbReference>
<dbReference type="PROSITE" id="PS50030">
    <property type="entry name" value="UBA"/>
    <property type="match status" value="1"/>
</dbReference>
<dbReference type="PANTHER" id="PTHR10677">
    <property type="entry name" value="UBIQUILIN"/>
    <property type="match status" value="1"/>
</dbReference>
<name>A0A1I7Z0A3_9BILA</name>
<evidence type="ECO:0000256" key="1">
    <source>
        <dbReference type="SAM" id="MobiDB-lite"/>
    </source>
</evidence>
<feature type="domain" description="UBA" evidence="2">
    <location>
        <begin position="274"/>
        <end position="318"/>
    </location>
</feature>
<dbReference type="InterPro" id="IPR009060">
    <property type="entry name" value="UBA-like_sf"/>
</dbReference>
<protein>
    <submittedName>
        <fullName evidence="4">UBA domain-containing protein</fullName>
    </submittedName>
</protein>
<reference evidence="4" key="1">
    <citation type="submission" date="2016-11" db="UniProtKB">
        <authorList>
            <consortium name="WormBaseParasite"/>
        </authorList>
    </citation>
    <scope>IDENTIFICATION</scope>
</reference>
<keyword evidence="3" id="KW-1185">Reference proteome</keyword>
<evidence type="ECO:0000313" key="4">
    <source>
        <dbReference type="WBParaSite" id="L893_g21519.t1"/>
    </source>
</evidence>
<dbReference type="GO" id="GO:0031593">
    <property type="term" value="F:polyubiquitin modification-dependent protein binding"/>
    <property type="evidence" value="ECO:0007669"/>
    <property type="project" value="TreeGrafter"/>
</dbReference>
<evidence type="ECO:0000259" key="2">
    <source>
        <dbReference type="PROSITE" id="PS50030"/>
    </source>
</evidence>
<feature type="compositionally biased region" description="Low complexity" evidence="1">
    <location>
        <begin position="85"/>
        <end position="110"/>
    </location>
</feature>
<organism evidence="3 4">
    <name type="scientific">Steinernema glaseri</name>
    <dbReference type="NCBI Taxonomy" id="37863"/>
    <lineage>
        <taxon>Eukaryota</taxon>
        <taxon>Metazoa</taxon>
        <taxon>Ecdysozoa</taxon>
        <taxon>Nematoda</taxon>
        <taxon>Chromadorea</taxon>
        <taxon>Rhabditida</taxon>
        <taxon>Tylenchina</taxon>
        <taxon>Panagrolaimomorpha</taxon>
        <taxon>Strongyloidoidea</taxon>
        <taxon>Steinernematidae</taxon>
        <taxon>Steinernema</taxon>
    </lineage>
</organism>
<dbReference type="AlphaFoldDB" id="A0A1I7Z0A3"/>
<dbReference type="WBParaSite" id="L893_g21519.t1">
    <property type="protein sequence ID" value="L893_g21519.t1"/>
    <property type="gene ID" value="L893_g21519"/>
</dbReference>
<feature type="region of interest" description="Disordered" evidence="1">
    <location>
        <begin position="78"/>
        <end position="110"/>
    </location>
</feature>
<dbReference type="Pfam" id="PF00627">
    <property type="entry name" value="UBA"/>
    <property type="match status" value="1"/>
</dbReference>
<sequence length="322" mass="34388">MVRNPNMFQEMMRNHDQAIRNLQGIPGGEAALQRLYRDLQEPLLNSATNSLAGNPFASLVDNNSATSRSQRAGVENAEALPNPWGAGSPNSASTPGAASGTSATPAGATASIMNSPGIQDLMRQMMSNPESLQSMMRNPAVQGIANSLRQNPEELREILGQSMEMFARPEIRDQVRQAFPNVFDQLTQAPPEVLGSFANPRVQEALRDIQRGYTVLREEAPELFTFASRATAAATGTGGNAEAGAANPAALGDIFRNMLNLNEASSGNAANLPPPQERFRQQLDDLQQMGFDNEAANIQALIASLGDVSGAIEFLLNRAGGQ</sequence>
<dbReference type="Proteomes" id="UP000095287">
    <property type="component" value="Unplaced"/>
</dbReference>
<accession>A0A1I7Z0A3</accession>
<dbReference type="GO" id="GO:0006511">
    <property type="term" value="P:ubiquitin-dependent protein catabolic process"/>
    <property type="evidence" value="ECO:0007669"/>
    <property type="project" value="TreeGrafter"/>
</dbReference>
<dbReference type="Pfam" id="PF23195">
    <property type="entry name" value="UBQLN1"/>
    <property type="match status" value="1"/>
</dbReference>
<evidence type="ECO:0000313" key="3">
    <source>
        <dbReference type="Proteomes" id="UP000095287"/>
    </source>
</evidence>
<dbReference type="InterPro" id="IPR015496">
    <property type="entry name" value="Ubiquilin"/>
</dbReference>
<dbReference type="GO" id="GO:0005829">
    <property type="term" value="C:cytosol"/>
    <property type="evidence" value="ECO:0007669"/>
    <property type="project" value="TreeGrafter"/>
</dbReference>
<dbReference type="PANTHER" id="PTHR10677:SF3">
    <property type="entry name" value="FI07626P-RELATED"/>
    <property type="match status" value="1"/>
</dbReference>
<proteinExistence type="predicted"/>
<dbReference type="SMART" id="SM00165">
    <property type="entry name" value="UBA"/>
    <property type="match status" value="1"/>
</dbReference>
<dbReference type="Gene3D" id="1.10.8.10">
    <property type="entry name" value="DNA helicase RuvA subunit, C-terminal domain"/>
    <property type="match status" value="1"/>
</dbReference>